<organism evidence="1 2">
    <name type="scientific">Georgenia soli</name>
    <dbReference type="NCBI Taxonomy" id="638953"/>
    <lineage>
        <taxon>Bacteria</taxon>
        <taxon>Bacillati</taxon>
        <taxon>Actinomycetota</taxon>
        <taxon>Actinomycetes</taxon>
        <taxon>Micrococcales</taxon>
        <taxon>Bogoriellaceae</taxon>
        <taxon>Georgenia</taxon>
    </lineage>
</organism>
<dbReference type="EMBL" id="PDJI01000004">
    <property type="protein sequence ID" value="PFG39047.1"/>
    <property type="molecule type" value="Genomic_DNA"/>
</dbReference>
<dbReference type="RefSeq" id="WP_098483216.1">
    <property type="nucleotide sequence ID" value="NZ_PDJI01000004.1"/>
</dbReference>
<sequence>MRGLRLVLRRGWHALTNGFPVDEPHECMYGNTPGALENCTVIVPPGQGWRRGRRVFCSAEHAVRDRREEQI</sequence>
<evidence type="ECO:0000313" key="2">
    <source>
        <dbReference type="Proteomes" id="UP000222106"/>
    </source>
</evidence>
<reference evidence="1 2" key="1">
    <citation type="submission" date="2017-10" db="EMBL/GenBank/DDBJ databases">
        <title>Sequencing the genomes of 1000 actinobacteria strains.</title>
        <authorList>
            <person name="Klenk H.-P."/>
        </authorList>
    </citation>
    <scope>NUCLEOTIDE SEQUENCE [LARGE SCALE GENOMIC DNA]</scope>
    <source>
        <strain evidence="1 2">DSM 21838</strain>
    </source>
</reference>
<name>A0A2A9EIZ2_9MICO</name>
<comment type="caution">
    <text evidence="1">The sequence shown here is derived from an EMBL/GenBank/DDBJ whole genome shotgun (WGS) entry which is preliminary data.</text>
</comment>
<dbReference type="Proteomes" id="UP000222106">
    <property type="component" value="Unassembled WGS sequence"/>
</dbReference>
<evidence type="ECO:0000313" key="1">
    <source>
        <dbReference type="EMBL" id="PFG39047.1"/>
    </source>
</evidence>
<proteinExistence type="predicted"/>
<accession>A0A2A9EIZ2</accession>
<protein>
    <submittedName>
        <fullName evidence="1">Uncharacterized protein</fullName>
    </submittedName>
</protein>
<keyword evidence="2" id="KW-1185">Reference proteome</keyword>
<gene>
    <name evidence="1" type="ORF">ATJ97_1542</name>
</gene>
<dbReference type="AlphaFoldDB" id="A0A2A9EIZ2"/>